<sequence>MRLLHQIVHILPLLSLAAAQTNVHLSNSVLDAGDLFRVRVERLDDLTGSNGDLIVQKTTSLIYEYDLAEAESQFTSANVPVRLDPISTDQISLYSVRDEISRLVALDEVVGDIAFAVAPLTNGAKRVTIAMVVNAVNGERVLRQDVFNANVELNKLGKIVHVESRDSNVLYLSVELAAGEAACAGGNQYWCRLMDVARSAKSSVSDAANKILNSHTSGTDKKHKTTEAHKKKLTKGCKDSHRKNNKRKYAYGHRHNGGRNESATSMMNGIAHSFFTIAFPLLIGILTGSIVVLIAIGIADFYANYCLMPMQGYRTLIVTDVAISEKELAEFIDQRRSMQHDIDGATGTDVKLSFDSEYDASESHPLMK</sequence>
<evidence type="ECO:0000256" key="1">
    <source>
        <dbReference type="SAM" id="MobiDB-lite"/>
    </source>
</evidence>
<dbReference type="OrthoDB" id="10382054at2759"/>
<proteinExistence type="predicted"/>
<name>A0A1E3Q2K1_LIPST</name>
<dbReference type="Proteomes" id="UP000094385">
    <property type="component" value="Unassembled WGS sequence"/>
</dbReference>
<keyword evidence="2" id="KW-0812">Transmembrane</keyword>
<keyword evidence="2" id="KW-1133">Transmembrane helix</keyword>
<organism evidence="4 5">
    <name type="scientific">Lipomyces starkeyi NRRL Y-11557</name>
    <dbReference type="NCBI Taxonomy" id="675824"/>
    <lineage>
        <taxon>Eukaryota</taxon>
        <taxon>Fungi</taxon>
        <taxon>Dikarya</taxon>
        <taxon>Ascomycota</taxon>
        <taxon>Saccharomycotina</taxon>
        <taxon>Lipomycetes</taxon>
        <taxon>Lipomycetales</taxon>
        <taxon>Lipomycetaceae</taxon>
        <taxon>Lipomyces</taxon>
    </lineage>
</organism>
<evidence type="ECO:0000256" key="2">
    <source>
        <dbReference type="SAM" id="Phobius"/>
    </source>
</evidence>
<feature type="signal peptide" evidence="3">
    <location>
        <begin position="1"/>
        <end position="19"/>
    </location>
</feature>
<evidence type="ECO:0000313" key="5">
    <source>
        <dbReference type="Proteomes" id="UP000094385"/>
    </source>
</evidence>
<feature type="transmembrane region" description="Helical" evidence="2">
    <location>
        <begin position="274"/>
        <end position="303"/>
    </location>
</feature>
<evidence type="ECO:0000256" key="3">
    <source>
        <dbReference type="SAM" id="SignalP"/>
    </source>
</evidence>
<feature type="chain" id="PRO_5009134058" evidence="3">
    <location>
        <begin position="20"/>
        <end position="368"/>
    </location>
</feature>
<dbReference type="AlphaFoldDB" id="A0A1E3Q2K1"/>
<gene>
    <name evidence="4" type="ORF">LIPSTDRAFT_310623</name>
</gene>
<keyword evidence="5" id="KW-1185">Reference proteome</keyword>
<feature type="compositionally biased region" description="Basic residues" evidence="1">
    <location>
        <begin position="221"/>
        <end position="245"/>
    </location>
</feature>
<dbReference type="EMBL" id="KV454296">
    <property type="protein sequence ID" value="ODQ71881.1"/>
    <property type="molecule type" value="Genomic_DNA"/>
</dbReference>
<reference evidence="4 5" key="1">
    <citation type="journal article" date="2016" name="Proc. Natl. Acad. Sci. U.S.A.">
        <title>Comparative genomics of biotechnologically important yeasts.</title>
        <authorList>
            <person name="Riley R."/>
            <person name="Haridas S."/>
            <person name="Wolfe K.H."/>
            <person name="Lopes M.R."/>
            <person name="Hittinger C.T."/>
            <person name="Goeker M."/>
            <person name="Salamov A.A."/>
            <person name="Wisecaver J.H."/>
            <person name="Long T.M."/>
            <person name="Calvey C.H."/>
            <person name="Aerts A.L."/>
            <person name="Barry K.W."/>
            <person name="Choi C."/>
            <person name="Clum A."/>
            <person name="Coughlan A.Y."/>
            <person name="Deshpande S."/>
            <person name="Douglass A.P."/>
            <person name="Hanson S.J."/>
            <person name="Klenk H.-P."/>
            <person name="LaButti K.M."/>
            <person name="Lapidus A."/>
            <person name="Lindquist E.A."/>
            <person name="Lipzen A.M."/>
            <person name="Meier-Kolthoff J.P."/>
            <person name="Ohm R.A."/>
            <person name="Otillar R.P."/>
            <person name="Pangilinan J.L."/>
            <person name="Peng Y."/>
            <person name="Rokas A."/>
            <person name="Rosa C.A."/>
            <person name="Scheuner C."/>
            <person name="Sibirny A.A."/>
            <person name="Slot J.C."/>
            <person name="Stielow J.B."/>
            <person name="Sun H."/>
            <person name="Kurtzman C.P."/>
            <person name="Blackwell M."/>
            <person name="Grigoriev I.V."/>
            <person name="Jeffries T.W."/>
        </authorList>
    </citation>
    <scope>NUCLEOTIDE SEQUENCE [LARGE SCALE GENOMIC DNA]</scope>
    <source>
        <strain evidence="4 5">NRRL Y-11557</strain>
    </source>
</reference>
<keyword evidence="2" id="KW-0472">Membrane</keyword>
<feature type="region of interest" description="Disordered" evidence="1">
    <location>
        <begin position="213"/>
        <end position="245"/>
    </location>
</feature>
<accession>A0A1E3Q2K1</accession>
<evidence type="ECO:0000313" key="4">
    <source>
        <dbReference type="EMBL" id="ODQ71881.1"/>
    </source>
</evidence>
<keyword evidence="3" id="KW-0732">Signal</keyword>
<protein>
    <submittedName>
        <fullName evidence="4">Uncharacterized protein</fullName>
    </submittedName>
</protein>